<evidence type="ECO:0000256" key="2">
    <source>
        <dbReference type="ARBA" id="ARBA00009387"/>
    </source>
</evidence>
<accession>A0A0B9AJI3</accession>
<evidence type="ECO:0000256" key="3">
    <source>
        <dbReference type="SAM" id="SignalP"/>
    </source>
</evidence>
<dbReference type="EMBL" id="JRVC01000001">
    <property type="protein sequence ID" value="KHS49459.1"/>
    <property type="molecule type" value="Genomic_DNA"/>
</dbReference>
<keyword evidence="7" id="KW-1185">Reference proteome</keyword>
<comment type="caution">
    <text evidence="5">The sequence shown here is derived from an EMBL/GenBank/DDBJ whole genome shotgun (WGS) entry which is preliminary data.</text>
</comment>
<dbReference type="EMBL" id="JRVC01000001">
    <property type="protein sequence ID" value="KHS49681.1"/>
    <property type="molecule type" value="Genomic_DNA"/>
</dbReference>
<sequence length="291" mass="31231">MPKGVVMKIYLSAALVALNSQAVAQEVKLEDFSSSTPSEFALLVPGVVVKSPNAQLQAKQPVPETEATAFAEEQEITPVSPAPPLFYIPSWMRRGSSTVIPVPVNASSLAPGPDCLSGGYFPRYDLSEMAQSRRRLYFRHVAAAACEAGVPLRLFDALVAHESRYQPFARSPAGAMGMAQLMPGTANYLGVSDPWDPVENLRGGARYLREQLDRYGSWHLALAAYNAGPGNVDKHGGVPPFAETRSYVRTILASLSGSSAPPVSLARREADNLFRSVRLLAFAGGSDVPEN</sequence>
<evidence type="ECO:0000259" key="4">
    <source>
        <dbReference type="Pfam" id="PF01464"/>
    </source>
</evidence>
<evidence type="ECO:0000256" key="1">
    <source>
        <dbReference type="ARBA" id="ARBA00007734"/>
    </source>
</evidence>
<organism evidence="5 7">
    <name type="scientific">Novosphingobium subterraneum</name>
    <dbReference type="NCBI Taxonomy" id="48936"/>
    <lineage>
        <taxon>Bacteria</taxon>
        <taxon>Pseudomonadati</taxon>
        <taxon>Pseudomonadota</taxon>
        <taxon>Alphaproteobacteria</taxon>
        <taxon>Sphingomonadales</taxon>
        <taxon>Sphingomonadaceae</taxon>
        <taxon>Novosphingobium</taxon>
    </lineage>
</organism>
<dbReference type="AlphaFoldDB" id="A0A0B9AJI3"/>
<dbReference type="STRING" id="48936.NJ75_00162"/>
<dbReference type="PANTHER" id="PTHR37423">
    <property type="entry name" value="SOLUBLE LYTIC MUREIN TRANSGLYCOSYLASE-RELATED"/>
    <property type="match status" value="1"/>
</dbReference>
<gene>
    <name evidence="5" type="ORF">NJ75_00162</name>
    <name evidence="6" type="ORF">NJ75_00384</name>
</gene>
<comment type="similarity">
    <text evidence="2">Belongs to the virb1 family.</text>
</comment>
<evidence type="ECO:0000313" key="7">
    <source>
        <dbReference type="Proteomes" id="UP000031338"/>
    </source>
</evidence>
<dbReference type="SUPFAM" id="SSF53955">
    <property type="entry name" value="Lysozyme-like"/>
    <property type="match status" value="1"/>
</dbReference>
<name>A0A0B9AJI3_9SPHN</name>
<dbReference type="CDD" id="cd00254">
    <property type="entry name" value="LT-like"/>
    <property type="match status" value="1"/>
</dbReference>
<dbReference type="PATRIC" id="fig|48936.3.peg.165"/>
<dbReference type="Proteomes" id="UP000031338">
    <property type="component" value="Unassembled WGS sequence"/>
</dbReference>
<feature type="chain" id="PRO_5011138425" evidence="3">
    <location>
        <begin position="25"/>
        <end position="291"/>
    </location>
</feature>
<evidence type="ECO:0000313" key="5">
    <source>
        <dbReference type="EMBL" id="KHS49459.1"/>
    </source>
</evidence>
<reference evidence="5 7" key="1">
    <citation type="submission" date="2014-10" db="EMBL/GenBank/DDBJ databases">
        <title>Draft genome sequence of Novosphingobium subterraneum DSM 12447.</title>
        <authorList>
            <person name="Gan H.M."/>
            <person name="Gan H.Y."/>
            <person name="Savka M.A."/>
        </authorList>
    </citation>
    <scope>NUCLEOTIDE SEQUENCE [LARGE SCALE GENOMIC DNA]</scope>
    <source>
        <strain evidence="5 7">DSM 12447</strain>
    </source>
</reference>
<proteinExistence type="inferred from homology"/>
<dbReference type="Pfam" id="PF01464">
    <property type="entry name" value="SLT"/>
    <property type="match status" value="1"/>
</dbReference>
<feature type="domain" description="Transglycosylase SLT" evidence="4">
    <location>
        <begin position="142"/>
        <end position="237"/>
    </location>
</feature>
<evidence type="ECO:0000313" key="6">
    <source>
        <dbReference type="EMBL" id="KHS49681.1"/>
    </source>
</evidence>
<protein>
    <submittedName>
        <fullName evidence="5">Lytic transglycosylase catalytic subunit subunit</fullName>
    </submittedName>
</protein>
<keyword evidence="3" id="KW-0732">Signal</keyword>
<dbReference type="InterPro" id="IPR008258">
    <property type="entry name" value="Transglycosylase_SLT_dom_1"/>
</dbReference>
<dbReference type="PANTHER" id="PTHR37423:SF2">
    <property type="entry name" value="MEMBRANE-BOUND LYTIC MUREIN TRANSGLYCOSYLASE C"/>
    <property type="match status" value="1"/>
</dbReference>
<dbReference type="InterPro" id="IPR023346">
    <property type="entry name" value="Lysozyme-like_dom_sf"/>
</dbReference>
<dbReference type="Gene3D" id="1.10.530.10">
    <property type="match status" value="1"/>
</dbReference>
<feature type="signal peptide" evidence="3">
    <location>
        <begin position="1"/>
        <end position="24"/>
    </location>
</feature>
<comment type="similarity">
    <text evidence="1">Belongs to the transglycosylase Slt family.</text>
</comment>